<feature type="domain" description="Tetratricopeptide SHNi-TPR" evidence="8">
    <location>
        <begin position="190"/>
        <end position="224"/>
    </location>
</feature>
<evidence type="ECO:0000313" key="9">
    <source>
        <dbReference type="EMBL" id="EGF82773.1"/>
    </source>
</evidence>
<name>F4NW57_BATDJ</name>
<evidence type="ECO:0000256" key="3">
    <source>
        <dbReference type="ARBA" id="ARBA00022737"/>
    </source>
</evidence>
<comment type="subcellular location">
    <subcellularLocation>
        <location evidence="1">Nucleus</location>
    </subcellularLocation>
</comment>
<evidence type="ECO:0000256" key="5">
    <source>
        <dbReference type="ARBA" id="ARBA00023242"/>
    </source>
</evidence>
<dbReference type="GeneID" id="18241141"/>
<feature type="compositionally biased region" description="Low complexity" evidence="7">
    <location>
        <begin position="369"/>
        <end position="378"/>
    </location>
</feature>
<sequence>MEHPAAAAEETASDELKGLSVSDIPTLLAAGAQAYAMSNFSLAAEKLSIASQLQTEMYGQKSRESAEILFHYGRALLANAVQKNSLLGENVGEAGAASFSESVATGSTPGKAGHFVFNGDEENSEDDDECAEEQVERADVDENGGDDGVALGDIDEEDPEDLEIAWETFDLVRIIYTESEVPEDKKKLGEVYMALGDVSLESGNFEQAITDFLTALRIKEETLDSDDRELAEAHYKLALALEYSEQIEDAIVQVTQTTTVLEKHLHKLTNRDAVTENGDGADIKGKKAADPVPEAVSKEIKEVESLLAEMSAKMFDLGAALEKEQDGETIGNELKTEKSKTSVNTTDVSGLVKKTAKVADTNKRAISDAETTAETATESSNEDHASKKPKV</sequence>
<evidence type="ECO:0000256" key="1">
    <source>
        <dbReference type="ARBA" id="ARBA00004123"/>
    </source>
</evidence>
<comment type="similarity">
    <text evidence="2">Belongs to the NASP family.</text>
</comment>
<dbReference type="STRING" id="684364.F4NW57"/>
<evidence type="ECO:0000259" key="8">
    <source>
        <dbReference type="Pfam" id="PF10516"/>
    </source>
</evidence>
<proteinExistence type="inferred from homology"/>
<evidence type="ECO:0000313" key="10">
    <source>
        <dbReference type="Proteomes" id="UP000007241"/>
    </source>
</evidence>
<protein>
    <recommendedName>
        <fullName evidence="8">Tetratricopeptide SHNi-TPR domain-containing protein</fullName>
    </recommendedName>
</protein>
<dbReference type="PANTHER" id="PTHR15081">
    <property type="entry name" value="NUCLEAR AUTOANTIGENIC SPERM PROTEIN NASP -RELATED"/>
    <property type="match status" value="1"/>
</dbReference>
<evidence type="ECO:0000256" key="7">
    <source>
        <dbReference type="SAM" id="MobiDB-lite"/>
    </source>
</evidence>
<dbReference type="GO" id="GO:0042393">
    <property type="term" value="F:histone binding"/>
    <property type="evidence" value="ECO:0000318"/>
    <property type="project" value="GO_Central"/>
</dbReference>
<dbReference type="Pfam" id="PF10516">
    <property type="entry name" value="SHNi-TPR"/>
    <property type="match status" value="1"/>
</dbReference>
<dbReference type="EMBL" id="GL882880">
    <property type="protein sequence ID" value="EGF82773.1"/>
    <property type="molecule type" value="Genomic_DNA"/>
</dbReference>
<feature type="region of interest" description="Disordered" evidence="7">
    <location>
        <begin position="363"/>
        <end position="391"/>
    </location>
</feature>
<dbReference type="SMART" id="SM00028">
    <property type="entry name" value="TPR"/>
    <property type="match status" value="2"/>
</dbReference>
<gene>
    <name evidence="9" type="ORF">BATDEDRAFT_36621</name>
</gene>
<keyword evidence="10" id="KW-1185">Reference proteome</keyword>
<dbReference type="PROSITE" id="PS50005">
    <property type="entry name" value="TPR"/>
    <property type="match status" value="1"/>
</dbReference>
<reference evidence="9 10" key="1">
    <citation type="submission" date="2009-12" db="EMBL/GenBank/DDBJ databases">
        <title>The draft genome of Batrachochytrium dendrobatidis.</title>
        <authorList>
            <consortium name="US DOE Joint Genome Institute (JGI-PGF)"/>
            <person name="Kuo A."/>
            <person name="Salamov A."/>
            <person name="Schmutz J."/>
            <person name="Lucas S."/>
            <person name="Pitluck S."/>
            <person name="Rosenblum E."/>
            <person name="Stajich J."/>
            <person name="Eisen M."/>
            <person name="Grigoriev I.V."/>
        </authorList>
    </citation>
    <scope>NUCLEOTIDE SEQUENCE [LARGE SCALE GENOMIC DNA]</scope>
    <source>
        <strain evidence="10">JAM81 / FGSC 10211</strain>
    </source>
</reference>
<feature type="repeat" description="TPR" evidence="6">
    <location>
        <begin position="189"/>
        <end position="222"/>
    </location>
</feature>
<accession>F4NW57</accession>
<dbReference type="GO" id="GO:0034080">
    <property type="term" value="P:CENP-A containing chromatin assembly"/>
    <property type="evidence" value="ECO:0000318"/>
    <property type="project" value="GO_Central"/>
</dbReference>
<dbReference type="SUPFAM" id="SSF48452">
    <property type="entry name" value="TPR-like"/>
    <property type="match status" value="1"/>
</dbReference>
<evidence type="ECO:0000256" key="6">
    <source>
        <dbReference type="PROSITE-ProRule" id="PRU00339"/>
    </source>
</evidence>
<evidence type="ECO:0000256" key="4">
    <source>
        <dbReference type="ARBA" id="ARBA00022803"/>
    </source>
</evidence>
<keyword evidence="5" id="KW-0539">Nucleus</keyword>
<dbReference type="PANTHER" id="PTHR15081:SF1">
    <property type="entry name" value="NUCLEAR AUTOANTIGENIC SPERM PROTEIN"/>
    <property type="match status" value="1"/>
</dbReference>
<keyword evidence="3" id="KW-0677">Repeat</keyword>
<dbReference type="FunCoup" id="F4NW57">
    <property type="interactions" value="25"/>
</dbReference>
<dbReference type="InterPro" id="IPR051730">
    <property type="entry name" value="NASP-like"/>
</dbReference>
<evidence type="ECO:0000256" key="2">
    <source>
        <dbReference type="ARBA" id="ARBA00008402"/>
    </source>
</evidence>
<dbReference type="FunFam" id="1.25.40.10:FF:002678">
    <property type="entry name" value="NASP-related protein sim3"/>
    <property type="match status" value="1"/>
</dbReference>
<dbReference type="OrthoDB" id="5587616at2759"/>
<dbReference type="InParanoid" id="F4NW57"/>
<dbReference type="GO" id="GO:0006335">
    <property type="term" value="P:DNA replication-dependent chromatin assembly"/>
    <property type="evidence" value="ECO:0000318"/>
    <property type="project" value="GO_Central"/>
</dbReference>
<dbReference type="Proteomes" id="UP000007241">
    <property type="component" value="Unassembled WGS sequence"/>
</dbReference>
<dbReference type="Gene3D" id="1.25.40.10">
    <property type="entry name" value="Tetratricopeptide repeat domain"/>
    <property type="match status" value="1"/>
</dbReference>
<keyword evidence="4 6" id="KW-0802">TPR repeat</keyword>
<organism evidence="9 10">
    <name type="scientific">Batrachochytrium dendrobatidis (strain JAM81 / FGSC 10211)</name>
    <name type="common">Frog chytrid fungus</name>
    <dbReference type="NCBI Taxonomy" id="684364"/>
    <lineage>
        <taxon>Eukaryota</taxon>
        <taxon>Fungi</taxon>
        <taxon>Fungi incertae sedis</taxon>
        <taxon>Chytridiomycota</taxon>
        <taxon>Chytridiomycota incertae sedis</taxon>
        <taxon>Chytridiomycetes</taxon>
        <taxon>Rhizophydiales</taxon>
        <taxon>Rhizophydiales incertae sedis</taxon>
        <taxon>Batrachochytrium</taxon>
    </lineage>
</organism>
<feature type="compositionally biased region" description="Basic and acidic residues" evidence="7">
    <location>
        <begin position="381"/>
        <end position="391"/>
    </location>
</feature>
<dbReference type="GO" id="GO:0005654">
    <property type="term" value="C:nucleoplasm"/>
    <property type="evidence" value="ECO:0000318"/>
    <property type="project" value="GO_Central"/>
</dbReference>
<dbReference type="AlphaFoldDB" id="F4NW57"/>
<dbReference type="HOGENOM" id="CLU_028900_0_1_1"/>
<dbReference type="OMA" id="IAECHYK"/>
<dbReference type="InterPro" id="IPR019734">
    <property type="entry name" value="TPR_rpt"/>
</dbReference>
<dbReference type="InterPro" id="IPR019544">
    <property type="entry name" value="Tetratricopeptide_SHNi-TPR_dom"/>
</dbReference>
<dbReference type="InterPro" id="IPR011990">
    <property type="entry name" value="TPR-like_helical_dom_sf"/>
</dbReference>
<dbReference type="RefSeq" id="XP_006676848.1">
    <property type="nucleotide sequence ID" value="XM_006676785.1"/>
</dbReference>